<gene>
    <name evidence="1" type="ORF">CP985_14385</name>
</gene>
<name>A0AAX2AD19_9BACT</name>
<reference evidence="1 2" key="1">
    <citation type="submission" date="2017-09" db="EMBL/GenBank/DDBJ databases">
        <title>Genomics of the genus Arcobacter.</title>
        <authorList>
            <person name="Perez-Cataluna A."/>
            <person name="Figueras M.J."/>
            <person name="Salas-Masso N."/>
        </authorList>
    </citation>
    <scope>NUCLEOTIDE SEQUENCE [LARGE SCALE GENOMIC DNA]</scope>
    <source>
        <strain evidence="1 2">CECT 7386</strain>
    </source>
</reference>
<dbReference type="Proteomes" id="UP000290092">
    <property type="component" value="Unassembled WGS sequence"/>
</dbReference>
<evidence type="ECO:0000313" key="2">
    <source>
        <dbReference type="Proteomes" id="UP000290092"/>
    </source>
</evidence>
<sequence>MKELKINQKLLCIKVEENSPFEIDRIYPITKIINENKIELANKVCSHYSNSEIFEYFKVLEIEDIKDINNKALKIKEAFEAQKEIDDNLSTDSDFTSDNILLEQAIEFLIEDDTSLIEEELRFIVDTLDITMVEVCSCCKTIILPDDECYMDSKNNNVPLCDSCSVYNEETDLYERVLSEKILIENTNCEFSNSLRRDKKEFFLMNLNKYLYSNKHNNILTFNESDLDGFLEEEQMPFKICDNCKKIEENVNSYDFSNYSFSDYNLYDAEEYYKIDTLSRQNVICQDCYDLYSKVKYLSLEELTNRFNENKMFYRVGETVIIKKNKDNKNHVRKIIAIDEKNHTYTLEGNLVIEYNLLHCPLNEAIVREYNEFLIDKDDIDIDEVDEYIQYNWEGFPEIEYAFEKFGYRNEFIEYLKSKKLLTIGLYLEDNGLDEINIVRNSIIETIFCMNEETQKIPSYDELYNTDILDESWILSEDYENYTLASILSIINDRVYSFYDTLKQLNEYKKSLLYSYKEIPEHFTSKELISKIKEVNDTCKIKITNVLDTENIVSINISFDNKVNLSTFEMHLKVKMDKEFNRIDNLITAIRQAIKYNVVELCLHN</sequence>
<dbReference type="RefSeq" id="WP_114843231.1">
    <property type="nucleotide sequence ID" value="NZ_CP031220.1"/>
</dbReference>
<dbReference type="AlphaFoldDB" id="A0AAX2AD19"/>
<protein>
    <submittedName>
        <fullName evidence="1">Uncharacterized protein</fullName>
    </submittedName>
</protein>
<accession>A0AAX2AD19</accession>
<proteinExistence type="predicted"/>
<dbReference type="KEGG" id="amyt:AMYT_a0022"/>
<comment type="caution">
    <text evidence="1">The sequence shown here is derived from an EMBL/GenBank/DDBJ whole genome shotgun (WGS) entry which is preliminary data.</text>
</comment>
<dbReference type="EMBL" id="NXID01000080">
    <property type="protein sequence ID" value="RXK12392.1"/>
    <property type="molecule type" value="Genomic_DNA"/>
</dbReference>
<organism evidence="1 2">
    <name type="scientific">Malaciobacter mytili LMG 24559</name>
    <dbReference type="NCBI Taxonomy" id="1032238"/>
    <lineage>
        <taxon>Bacteria</taxon>
        <taxon>Pseudomonadati</taxon>
        <taxon>Campylobacterota</taxon>
        <taxon>Epsilonproteobacteria</taxon>
        <taxon>Campylobacterales</taxon>
        <taxon>Arcobacteraceae</taxon>
        <taxon>Malaciobacter</taxon>
    </lineage>
</organism>
<evidence type="ECO:0000313" key="1">
    <source>
        <dbReference type="EMBL" id="RXK12392.1"/>
    </source>
</evidence>
<keyword evidence="2" id="KW-1185">Reference proteome</keyword>